<dbReference type="Pfam" id="PF13525">
    <property type="entry name" value="YfiO"/>
    <property type="match status" value="1"/>
</dbReference>
<comment type="similarity">
    <text evidence="1">Belongs to the leucine-binding protein family.</text>
</comment>
<comment type="caution">
    <text evidence="6">The sequence shown here is derived from an EMBL/GenBank/DDBJ whole genome shotgun (WGS) entry which is preliminary data.</text>
</comment>
<evidence type="ECO:0000313" key="6">
    <source>
        <dbReference type="EMBL" id="KPJ73436.1"/>
    </source>
</evidence>
<dbReference type="PANTHER" id="PTHR30483">
    <property type="entry name" value="LEUCINE-SPECIFIC-BINDING PROTEIN"/>
    <property type="match status" value="1"/>
</dbReference>
<proteinExistence type="inferred from homology"/>
<feature type="signal peptide" evidence="3">
    <location>
        <begin position="1"/>
        <end position="24"/>
    </location>
</feature>
<feature type="domain" description="Outer membrane lipoprotein BamD-like" evidence="5">
    <location>
        <begin position="38"/>
        <end position="218"/>
    </location>
</feature>
<dbReference type="InterPro" id="IPR028082">
    <property type="entry name" value="Peripla_BP_I"/>
</dbReference>
<dbReference type="InterPro" id="IPR051010">
    <property type="entry name" value="BCAA_transport"/>
</dbReference>
<evidence type="ECO:0000256" key="1">
    <source>
        <dbReference type="ARBA" id="ARBA00010062"/>
    </source>
</evidence>
<dbReference type="SMART" id="SM00028">
    <property type="entry name" value="TPR"/>
    <property type="match status" value="3"/>
</dbReference>
<evidence type="ECO:0000256" key="3">
    <source>
        <dbReference type="SAM" id="SignalP"/>
    </source>
</evidence>
<dbReference type="EMBL" id="LJNI01000034">
    <property type="protein sequence ID" value="KPJ73436.1"/>
    <property type="molecule type" value="Genomic_DNA"/>
</dbReference>
<name>A0A0S7YH42_UNCT6</name>
<gene>
    <name evidence="6" type="ORF">AMJ52_03785</name>
</gene>
<evidence type="ECO:0000313" key="7">
    <source>
        <dbReference type="Proteomes" id="UP000051012"/>
    </source>
</evidence>
<dbReference type="PROSITE" id="PS51257">
    <property type="entry name" value="PROKAR_LIPOPROTEIN"/>
    <property type="match status" value="1"/>
</dbReference>
<evidence type="ECO:0000256" key="2">
    <source>
        <dbReference type="ARBA" id="ARBA00022729"/>
    </source>
</evidence>
<reference evidence="6 7" key="1">
    <citation type="journal article" date="2015" name="Microbiome">
        <title>Genomic resolution of linkages in carbon, nitrogen, and sulfur cycling among widespread estuary sediment bacteria.</title>
        <authorList>
            <person name="Baker B.J."/>
            <person name="Lazar C.S."/>
            <person name="Teske A.P."/>
            <person name="Dick G.J."/>
        </authorList>
    </citation>
    <scope>NUCLEOTIDE SEQUENCE [LARGE SCALE GENOMIC DNA]</scope>
    <source>
        <strain evidence="6">DG_78</strain>
    </source>
</reference>
<sequence length="553" mass="63276">MKLLIKTCALAIPCLILGCASLQPQYPESTEPGVGAEKAAVLYEKGNDYFKQKEYAAALTKFDEIVTKYRNTNAYEPALYLAAFCNFKLNNFEKAVSLGEKFINEFPNSTYLLNATSLLGESYYKLAEDYKAAYYLTKFYIATEDSAKRGQAFDRIVKVLPELSISELEKLHRIFMAEPIDEHILFNLAQLEAREGKEKEAERDFGLLVRRFPNTKYIYEIEEYRRFIGLGEATGRVGILLPLTGNFSSYGQRLLDVVKKFQQDKSLPFFTYYLDTKSDPIEAMNAAAKLIEDMHVDFLIAPIRVYEVLGVVGLAYGKRVPLILPLTSESRFESIPLVFTTAQSDEEQAKALAEYCMYDLGIRRYAVLYPDILKYKTIAETFANAVVKSNRDIVAMVHFHPDSITLKWELEGMKHKEPEAIFLPMDTDMIINTAPQIAYYGLEEVLLLGISTFHDEKVPRLGEKYVEGAVFVTSAAIDSLARKEFYTKDNKDDDLTARFFRVMWQLRELKDYERTTLPHLIPTSLGSKVVFDIYQIEGYEFKKVAEITKEHKE</sequence>
<protein>
    <submittedName>
        <fullName evidence="6">Uncharacterized protein</fullName>
    </submittedName>
</protein>
<dbReference type="InterPro" id="IPR028081">
    <property type="entry name" value="Leu-bd"/>
</dbReference>
<accession>A0A0S7YH42</accession>
<feature type="chain" id="PRO_5006640621" evidence="3">
    <location>
        <begin position="25"/>
        <end position="553"/>
    </location>
</feature>
<dbReference type="Gene3D" id="1.25.40.10">
    <property type="entry name" value="Tetratricopeptide repeat domain"/>
    <property type="match status" value="1"/>
</dbReference>
<dbReference type="PANTHER" id="PTHR30483:SF6">
    <property type="entry name" value="PERIPLASMIC BINDING PROTEIN OF ABC TRANSPORTER FOR NATURAL AMINO ACIDS"/>
    <property type="match status" value="1"/>
</dbReference>
<dbReference type="InterPro" id="IPR011990">
    <property type="entry name" value="TPR-like_helical_dom_sf"/>
</dbReference>
<dbReference type="AlphaFoldDB" id="A0A0S7YH42"/>
<dbReference type="InterPro" id="IPR039565">
    <property type="entry name" value="BamD-like"/>
</dbReference>
<evidence type="ECO:0000259" key="4">
    <source>
        <dbReference type="Pfam" id="PF13458"/>
    </source>
</evidence>
<dbReference type="InterPro" id="IPR019734">
    <property type="entry name" value="TPR_rpt"/>
</dbReference>
<dbReference type="Gene3D" id="3.40.50.2300">
    <property type="match status" value="2"/>
</dbReference>
<feature type="domain" description="Leucine-binding protein" evidence="4">
    <location>
        <begin position="236"/>
        <end position="477"/>
    </location>
</feature>
<evidence type="ECO:0000259" key="5">
    <source>
        <dbReference type="Pfam" id="PF13525"/>
    </source>
</evidence>
<dbReference type="Pfam" id="PF13458">
    <property type="entry name" value="Peripla_BP_6"/>
    <property type="match status" value="1"/>
</dbReference>
<dbReference type="Proteomes" id="UP000051012">
    <property type="component" value="Unassembled WGS sequence"/>
</dbReference>
<dbReference type="SUPFAM" id="SSF48452">
    <property type="entry name" value="TPR-like"/>
    <property type="match status" value="1"/>
</dbReference>
<dbReference type="SUPFAM" id="SSF53822">
    <property type="entry name" value="Periplasmic binding protein-like I"/>
    <property type="match status" value="1"/>
</dbReference>
<organism evidence="6 7">
    <name type="scientific">candidate division TA06 bacterium DG_78</name>
    <dbReference type="NCBI Taxonomy" id="1703772"/>
    <lineage>
        <taxon>Bacteria</taxon>
        <taxon>Bacteria division TA06</taxon>
    </lineage>
</organism>
<keyword evidence="2 3" id="KW-0732">Signal</keyword>